<comment type="caution">
    <text evidence="1">The sequence shown here is derived from an EMBL/GenBank/DDBJ whole genome shotgun (WGS) entry which is preliminary data.</text>
</comment>
<dbReference type="PANTHER" id="PTHR21485">
    <property type="entry name" value="HAD SUPERFAMILY MEMBERS CMAS AND KDSC"/>
    <property type="match status" value="1"/>
</dbReference>
<dbReference type="Pfam" id="PF02348">
    <property type="entry name" value="CTP_transf_3"/>
    <property type="match status" value="1"/>
</dbReference>
<dbReference type="RefSeq" id="WP_149613876.1">
    <property type="nucleotide sequence ID" value="NZ_SEUK01000045.1"/>
</dbReference>
<dbReference type="InterPro" id="IPR050793">
    <property type="entry name" value="CMP-NeuNAc_synthase"/>
</dbReference>
<organism evidence="1 2">
    <name type="scientific">Pseudoalteromonas fuliginea</name>
    <dbReference type="NCBI Taxonomy" id="1872678"/>
    <lineage>
        <taxon>Bacteria</taxon>
        <taxon>Pseudomonadati</taxon>
        <taxon>Pseudomonadota</taxon>
        <taxon>Gammaproteobacteria</taxon>
        <taxon>Alteromonadales</taxon>
        <taxon>Pseudoalteromonadaceae</taxon>
        <taxon>Pseudoalteromonas</taxon>
    </lineage>
</organism>
<evidence type="ECO:0000313" key="1">
    <source>
        <dbReference type="EMBL" id="KAA1162034.1"/>
    </source>
</evidence>
<evidence type="ECO:0000313" key="2">
    <source>
        <dbReference type="Proteomes" id="UP000324162"/>
    </source>
</evidence>
<dbReference type="InterPro" id="IPR029044">
    <property type="entry name" value="Nucleotide-diphossugar_trans"/>
</dbReference>
<dbReference type="AlphaFoldDB" id="A0AB73BIE2"/>
<protein>
    <submittedName>
        <fullName evidence="1">Acylneuraminate cytidylyltransferase family protein</fullName>
    </submittedName>
</protein>
<dbReference type="SUPFAM" id="SSF53448">
    <property type="entry name" value="Nucleotide-diphospho-sugar transferases"/>
    <property type="match status" value="1"/>
</dbReference>
<sequence>MINGKTVLAIIPARGGSKRLPQKNILPINGKPLIVWSIEATKNSKYIDSIFVSTDDENVALIAEECGLNIPELRPAELASDEASTEEMLLYTLNKFGRGYDIVILLQPTSPLRTFIDIDAAIDTFIQKKAFSVVSVTPCEHSPLWSNKLPADCNMGSFIKQEALKRSQELGEFYRLNGAIYIFDTKKLKEYGKIIYSESSFAFVMDNLNSIDIDTKLDFEIAEVLLKKLYEE</sequence>
<dbReference type="Proteomes" id="UP000324162">
    <property type="component" value="Unassembled WGS sequence"/>
</dbReference>
<keyword evidence="1" id="KW-0808">Transferase</keyword>
<dbReference type="InterPro" id="IPR003329">
    <property type="entry name" value="Cytidylyl_trans"/>
</dbReference>
<dbReference type="Gene3D" id="3.90.550.10">
    <property type="entry name" value="Spore Coat Polysaccharide Biosynthesis Protein SpsA, Chain A"/>
    <property type="match status" value="1"/>
</dbReference>
<dbReference type="PANTHER" id="PTHR21485:SF6">
    <property type="entry name" value="N-ACYLNEURAMINATE CYTIDYLYLTRANSFERASE-RELATED"/>
    <property type="match status" value="1"/>
</dbReference>
<keyword evidence="1" id="KW-0548">Nucleotidyltransferase</keyword>
<accession>A0AB73BIE2</accession>
<dbReference type="GO" id="GO:0008781">
    <property type="term" value="F:N-acylneuraminate cytidylyltransferase activity"/>
    <property type="evidence" value="ECO:0007669"/>
    <property type="project" value="TreeGrafter"/>
</dbReference>
<name>A0AB73BIE2_9GAMM</name>
<reference evidence="1 2" key="1">
    <citation type="submission" date="2019-01" db="EMBL/GenBank/DDBJ databases">
        <title>Genome sequences of marine Pseudoalteromonas species.</title>
        <authorList>
            <person name="Boraston A.B."/>
            <person name="Hehemann J.-H."/>
            <person name="Vickers C.J."/>
            <person name="Salama-Alber O."/>
            <person name="Abe K."/>
            <person name="Hettle A.J."/>
        </authorList>
    </citation>
    <scope>NUCLEOTIDE SEQUENCE [LARGE SCALE GENOMIC DNA]</scope>
    <source>
        <strain evidence="1 2">PS42</strain>
    </source>
</reference>
<dbReference type="CDD" id="cd02513">
    <property type="entry name" value="CMP-NeuAc_Synthase"/>
    <property type="match status" value="1"/>
</dbReference>
<proteinExistence type="predicted"/>
<gene>
    <name evidence="1" type="ORF">EU508_06385</name>
</gene>
<dbReference type="EMBL" id="SEUK01000045">
    <property type="protein sequence ID" value="KAA1162034.1"/>
    <property type="molecule type" value="Genomic_DNA"/>
</dbReference>